<evidence type="ECO:0000313" key="2">
    <source>
        <dbReference type="EMBL" id="EAP87766.1"/>
    </source>
</evidence>
<keyword evidence="3" id="KW-1185">Reference proteome</keyword>
<accession>A3U699</accession>
<feature type="transmembrane region" description="Helical" evidence="1">
    <location>
        <begin position="70"/>
        <end position="92"/>
    </location>
</feature>
<organism evidence="2 3">
    <name type="scientific">Croceibacter atlanticus (strain ATCC BAA-628 / JCM 21780 / CIP 108009 / IAM 15332 / KCTC 12090 / HTCC2559)</name>
    <dbReference type="NCBI Taxonomy" id="216432"/>
    <lineage>
        <taxon>Bacteria</taxon>
        <taxon>Pseudomonadati</taxon>
        <taxon>Bacteroidota</taxon>
        <taxon>Flavobacteriia</taxon>
        <taxon>Flavobacteriales</taxon>
        <taxon>Flavobacteriaceae</taxon>
        <taxon>Croceibacter</taxon>
    </lineage>
</organism>
<dbReference type="AlphaFoldDB" id="A3U699"/>
<keyword evidence="1" id="KW-1133">Transmembrane helix</keyword>
<evidence type="ECO:0000256" key="1">
    <source>
        <dbReference type="SAM" id="Phobius"/>
    </source>
</evidence>
<feature type="transmembrane region" description="Helical" evidence="1">
    <location>
        <begin position="16"/>
        <end position="49"/>
    </location>
</feature>
<sequence>MNIRAHWQFYKDCFPFIYSFALVCLAFVDALTGLFILFTVANGIGFLAFSSLKSQEFYFYYNLGISKLKLLLSLVIINAIVGLPFAVIFIIFKQLFFANA</sequence>
<dbReference type="KEGG" id="cat:CA2559_03385"/>
<dbReference type="Proteomes" id="UP000002297">
    <property type="component" value="Chromosome"/>
</dbReference>
<dbReference type="GeneID" id="89452468"/>
<dbReference type="HOGENOM" id="CLU_2301109_0_0_10"/>
<evidence type="ECO:0000313" key="3">
    <source>
        <dbReference type="Proteomes" id="UP000002297"/>
    </source>
</evidence>
<keyword evidence="1" id="KW-0472">Membrane</keyword>
<protein>
    <submittedName>
        <fullName evidence="2">Uncharacterized protein</fullName>
    </submittedName>
</protein>
<dbReference type="STRING" id="216432.CA2559_03385"/>
<dbReference type="OrthoDB" id="1454111at2"/>
<dbReference type="RefSeq" id="WP_013186442.1">
    <property type="nucleotide sequence ID" value="NC_014230.1"/>
</dbReference>
<dbReference type="EMBL" id="CP002046">
    <property type="protein sequence ID" value="EAP87766.1"/>
    <property type="molecule type" value="Genomic_DNA"/>
</dbReference>
<proteinExistence type="predicted"/>
<gene>
    <name evidence="2" type="ordered locus">CA2559_03385</name>
</gene>
<reference evidence="2 3" key="1">
    <citation type="journal article" date="2010" name="J. Bacteriol.">
        <title>The complete genome sequence of Croceibacter atlanticus HTCC2559T.</title>
        <authorList>
            <person name="Oh H.M."/>
            <person name="Kang I."/>
            <person name="Ferriera S."/>
            <person name="Giovannoni S.J."/>
            <person name="Cho J.C."/>
        </authorList>
    </citation>
    <scope>NUCLEOTIDE SEQUENCE [LARGE SCALE GENOMIC DNA]</scope>
    <source>
        <strain evidence="3">ATCC BAA-628 / HTCC2559 / KCTC 12090</strain>
    </source>
</reference>
<keyword evidence="1" id="KW-0812">Transmembrane</keyword>
<name>A3U699_CROAH</name>